<dbReference type="AlphaFoldDB" id="A0A914V6K4"/>
<dbReference type="Proteomes" id="UP000887566">
    <property type="component" value="Unplaced"/>
</dbReference>
<evidence type="ECO:0000313" key="3">
    <source>
        <dbReference type="WBParaSite" id="PSAMB.scaffold15942size1444.g36721.t1"/>
    </source>
</evidence>
<name>A0A914V6K4_9BILA</name>
<proteinExistence type="predicted"/>
<feature type="region of interest" description="Disordered" evidence="1">
    <location>
        <begin position="215"/>
        <end position="241"/>
    </location>
</feature>
<feature type="region of interest" description="Disordered" evidence="1">
    <location>
        <begin position="302"/>
        <end position="335"/>
    </location>
</feature>
<evidence type="ECO:0000256" key="1">
    <source>
        <dbReference type="SAM" id="MobiDB-lite"/>
    </source>
</evidence>
<evidence type="ECO:0000313" key="2">
    <source>
        <dbReference type="Proteomes" id="UP000887566"/>
    </source>
</evidence>
<accession>A0A914V6K4</accession>
<feature type="compositionally biased region" description="Acidic residues" evidence="1">
    <location>
        <begin position="179"/>
        <end position="190"/>
    </location>
</feature>
<sequence length="473" mass="53353">DPVLVEDVQLQCSINLSQQLHRSTQIGQSWFDRTDSQVQTAILSSDSVTQCSLLFDEEKAIQLSVSAQTDPSPVEETIDQVEFSCQTEVTPALDFFCQTEIVAESPRPEVKDDETQVDEHKVELADGECQADVRVLTEDHEVQVEMELPALPEKEVREMQVQVDLEEQAPEQTHQDCQTDIEEPVEEGAETTDSAVQVERWDVYDCSAQTESAEYVSVDAQTEDEELQEEKREEEKEDAPAPWADFETEDIIGLRMKLLDHTTAADTIENESQTETSLFAHDATQVELIMRDIETEMEVAEESQEIGVQSDLSSFDYRDSQTQSEEQEEEAGVDVSDATTQSEEIAFQFGQDEAVQPMLAPELSLQHQSTQTHEQQRASVATNETGTQLSTYFDRKTRRMQTLMSQKHVETQMTAEVEDVGVQSPNNWLQVSRRLVTRIIPQSLPPRQMTTSMLTKLSVSHNRSATALADLLI</sequence>
<dbReference type="WBParaSite" id="PSAMB.scaffold15942size1444.g36721.t1">
    <property type="protein sequence ID" value="PSAMB.scaffold15942size1444.g36721.t1"/>
    <property type="gene ID" value="PSAMB.scaffold15942size1444.g36721"/>
</dbReference>
<protein>
    <submittedName>
        <fullName evidence="3">Uncharacterized protein</fullName>
    </submittedName>
</protein>
<reference evidence="3" key="1">
    <citation type="submission" date="2022-11" db="UniProtKB">
        <authorList>
            <consortium name="WormBaseParasite"/>
        </authorList>
    </citation>
    <scope>IDENTIFICATION</scope>
</reference>
<keyword evidence="2" id="KW-1185">Reference proteome</keyword>
<feature type="region of interest" description="Disordered" evidence="1">
    <location>
        <begin position="167"/>
        <end position="194"/>
    </location>
</feature>
<organism evidence="2 3">
    <name type="scientific">Plectus sambesii</name>
    <dbReference type="NCBI Taxonomy" id="2011161"/>
    <lineage>
        <taxon>Eukaryota</taxon>
        <taxon>Metazoa</taxon>
        <taxon>Ecdysozoa</taxon>
        <taxon>Nematoda</taxon>
        <taxon>Chromadorea</taxon>
        <taxon>Plectida</taxon>
        <taxon>Plectina</taxon>
        <taxon>Plectoidea</taxon>
        <taxon>Plectidae</taxon>
        <taxon>Plectus</taxon>
    </lineage>
</organism>